<organism evidence="1 2">
    <name type="scientific">Bacteroides thetaiotaomicron</name>
    <dbReference type="NCBI Taxonomy" id="818"/>
    <lineage>
        <taxon>Bacteria</taxon>
        <taxon>Pseudomonadati</taxon>
        <taxon>Bacteroidota</taxon>
        <taxon>Bacteroidia</taxon>
        <taxon>Bacteroidales</taxon>
        <taxon>Bacteroidaceae</taxon>
        <taxon>Bacteroides</taxon>
    </lineage>
</organism>
<gene>
    <name evidence="1" type="ORF">GAN93_21425</name>
</gene>
<accession>A0A412GE35</accession>
<sequence length="213" mass="25755">MSSSFENVLFLIRSKFAGFMSKENMQQEYDINPKYYYDVQSKLHFYHDFSCHIPFEDQFDSVQNKYIRRIECLYKCLSDASLFVRYIEDENELDYVCRRIDFINDFFRSFDSNNAIIFFVNEDIAKSNQISNQFIIVPNRGSKTIHHFLSSIPSAEEFFIKSLNPFHSQRLSALARYKKKKLLKRISRFMIRFEARKPIYKHYNLYQNRIQAR</sequence>
<proteinExistence type="predicted"/>
<dbReference type="Proteomes" id="UP000460317">
    <property type="component" value="Unassembled WGS sequence"/>
</dbReference>
<evidence type="ECO:0000313" key="2">
    <source>
        <dbReference type="Proteomes" id="UP000460317"/>
    </source>
</evidence>
<protein>
    <submittedName>
        <fullName evidence="1">Uncharacterized protein</fullName>
    </submittedName>
</protein>
<name>A0A412GE35_BACT4</name>
<reference evidence="1 2" key="1">
    <citation type="journal article" date="2019" name="Nat. Med.">
        <title>A library of human gut bacterial isolates paired with longitudinal multiomics data enables mechanistic microbiome research.</title>
        <authorList>
            <person name="Poyet M."/>
            <person name="Groussin M."/>
            <person name="Gibbons S.M."/>
            <person name="Avila-Pacheco J."/>
            <person name="Jiang X."/>
            <person name="Kearney S.M."/>
            <person name="Perrotta A.R."/>
            <person name="Berdy B."/>
            <person name="Zhao S."/>
            <person name="Lieberman T.D."/>
            <person name="Swanson P.K."/>
            <person name="Smith M."/>
            <person name="Roesemann S."/>
            <person name="Alexander J.E."/>
            <person name="Rich S.A."/>
            <person name="Livny J."/>
            <person name="Vlamakis H."/>
            <person name="Clish C."/>
            <person name="Bullock K."/>
            <person name="Deik A."/>
            <person name="Scott J."/>
            <person name="Pierce K.A."/>
            <person name="Xavier R.J."/>
            <person name="Alm E.J."/>
        </authorList>
    </citation>
    <scope>NUCLEOTIDE SEQUENCE [LARGE SCALE GENOMIC DNA]</scope>
    <source>
        <strain evidence="1 2">BIOML-A165</strain>
    </source>
</reference>
<dbReference type="EMBL" id="WCSB01000027">
    <property type="protein sequence ID" value="KAB4448709.1"/>
    <property type="molecule type" value="Genomic_DNA"/>
</dbReference>
<dbReference type="AlphaFoldDB" id="A0A412GE35"/>
<evidence type="ECO:0000313" key="1">
    <source>
        <dbReference type="EMBL" id="KAB4448709.1"/>
    </source>
</evidence>
<comment type="caution">
    <text evidence="1">The sequence shown here is derived from an EMBL/GenBank/DDBJ whole genome shotgun (WGS) entry which is preliminary data.</text>
</comment>